<dbReference type="EMBL" id="MTYJ01000086">
    <property type="protein sequence ID" value="OQV15619.1"/>
    <property type="molecule type" value="Genomic_DNA"/>
</dbReference>
<name>A0A1W0WKB2_HYPEX</name>
<evidence type="ECO:0000313" key="2">
    <source>
        <dbReference type="EMBL" id="OQV15619.1"/>
    </source>
</evidence>
<feature type="domain" description="SnoaL-like" evidence="1">
    <location>
        <begin position="150"/>
        <end position="247"/>
    </location>
</feature>
<dbReference type="OrthoDB" id="2155522at2759"/>
<keyword evidence="3" id="KW-1185">Reference proteome</keyword>
<reference evidence="3" key="1">
    <citation type="submission" date="2017-01" db="EMBL/GenBank/DDBJ databases">
        <title>Comparative genomics of anhydrobiosis in the tardigrade Hypsibius dujardini.</title>
        <authorList>
            <person name="Yoshida Y."/>
            <person name="Koutsovoulos G."/>
            <person name="Laetsch D."/>
            <person name="Stevens L."/>
            <person name="Kumar S."/>
            <person name="Horikawa D."/>
            <person name="Ishino K."/>
            <person name="Komine S."/>
            <person name="Tomita M."/>
            <person name="Blaxter M."/>
            <person name="Arakawa K."/>
        </authorList>
    </citation>
    <scope>NUCLEOTIDE SEQUENCE [LARGE SCALE GENOMIC DNA]</scope>
    <source>
        <strain evidence="3">Z151</strain>
    </source>
</reference>
<accession>A0A1W0WKB2</accession>
<proteinExistence type="predicted"/>
<organism evidence="2 3">
    <name type="scientific">Hypsibius exemplaris</name>
    <name type="common">Freshwater tardigrade</name>
    <dbReference type="NCBI Taxonomy" id="2072580"/>
    <lineage>
        <taxon>Eukaryota</taxon>
        <taxon>Metazoa</taxon>
        <taxon>Ecdysozoa</taxon>
        <taxon>Tardigrada</taxon>
        <taxon>Eutardigrada</taxon>
        <taxon>Parachela</taxon>
        <taxon>Hypsibioidea</taxon>
        <taxon>Hypsibiidae</taxon>
        <taxon>Hypsibius</taxon>
    </lineage>
</organism>
<protein>
    <recommendedName>
        <fullName evidence="1">SnoaL-like domain-containing protein</fullName>
    </recommendedName>
</protein>
<dbReference type="InterPro" id="IPR032710">
    <property type="entry name" value="NTF2-like_dom_sf"/>
</dbReference>
<dbReference type="InterPro" id="IPR037401">
    <property type="entry name" value="SnoaL-like"/>
</dbReference>
<sequence>MTTNSNSNNGLHMNGMCAEKQKVLKLLKSLETGDPAPFAYVDPNKYIQHNLDIAEGPAGVQTFIASLKGTARVNTVRIFKDGNYVFAHTEYDVQGPKIGIDIFRFENGLIVEHWDNLQTTADPSPSGHTMIDGPTQATDWQSTQQNKALVRDFYQTVLVNGNFSQLPRFYDGDNLIQHNPSVADGLAGLQEGIAAFNAAGTPIRISAMHQVLAEGNFVLVTAEGTFGSQPMAFYDLYRVQNGKIAEHWDVLQPIPPQSQWKNQNGKF</sequence>
<dbReference type="Pfam" id="PF12680">
    <property type="entry name" value="SnoaL_2"/>
    <property type="match status" value="1"/>
</dbReference>
<dbReference type="AlphaFoldDB" id="A0A1W0WKB2"/>
<dbReference type="Proteomes" id="UP000192578">
    <property type="component" value="Unassembled WGS sequence"/>
</dbReference>
<evidence type="ECO:0000259" key="1">
    <source>
        <dbReference type="Pfam" id="PF12680"/>
    </source>
</evidence>
<dbReference type="Gene3D" id="3.10.450.50">
    <property type="match status" value="2"/>
</dbReference>
<dbReference type="SUPFAM" id="SSF54427">
    <property type="entry name" value="NTF2-like"/>
    <property type="match status" value="2"/>
</dbReference>
<evidence type="ECO:0000313" key="3">
    <source>
        <dbReference type="Proteomes" id="UP000192578"/>
    </source>
</evidence>
<gene>
    <name evidence="2" type="ORF">BV898_10208</name>
</gene>
<comment type="caution">
    <text evidence="2">The sequence shown here is derived from an EMBL/GenBank/DDBJ whole genome shotgun (WGS) entry which is preliminary data.</text>
</comment>